<evidence type="ECO:0000256" key="3">
    <source>
        <dbReference type="ARBA" id="ARBA00022729"/>
    </source>
</evidence>
<evidence type="ECO:0000256" key="2">
    <source>
        <dbReference type="ARBA" id="ARBA00022448"/>
    </source>
</evidence>
<dbReference type="InterPro" id="IPR023614">
    <property type="entry name" value="Porin_dom_sf"/>
</dbReference>
<dbReference type="GO" id="GO:0016020">
    <property type="term" value="C:membrane"/>
    <property type="evidence" value="ECO:0007669"/>
    <property type="project" value="InterPro"/>
</dbReference>
<sequence>MNNLLLVDNIGEIRQSGTTASRLCGGGIRSFRLLGGAGMLALALFHPPAWADETTNTDNAARTCQQSDSGVANFTAMFTCGTVHGTFRTLYYSTHNAYFVKNNNQDTASYGGSIKYLTAPYLGLSFGVSGILQRGLWHGDDSRMVSELRDNQDNIGEAYVNWQYRQLRITAGNQRLNIPFISDYDWRITPILFRAVDARYGDKENFVHATKAYRYKPWGSDQFLSTTAYTSVQTKTNGVWAVGGGQAVQLGAQKLKGELWYDEYDDYVRLFFTEAHLIDTDSAWTPDLGLQFMRGTSEGKALAGEVDNVSYGAQFSFTPTRDIKWSFNYNHIAASHDAYGNGALVTPYSRQTSSGRYFAQPFFTSTQDLGSGNAYSTRLSYQATPALTVGAYYSFMDLRESVNLPSRNQSEYLVFASYQFSGALKGLSLSDFVGVQTSPRYDQDFWQNRLSLQYTF</sequence>
<organism evidence="4 5">
    <name type="scientific">Brenneria salicis ATCC 15712 = DSM 30166</name>
    <dbReference type="NCBI Taxonomy" id="714314"/>
    <lineage>
        <taxon>Bacteria</taxon>
        <taxon>Pseudomonadati</taxon>
        <taxon>Pseudomonadota</taxon>
        <taxon>Gammaproteobacteria</taxon>
        <taxon>Enterobacterales</taxon>
        <taxon>Pectobacteriaceae</taxon>
        <taxon>Brenneria</taxon>
    </lineage>
</organism>
<dbReference type="AlphaFoldDB" id="A0A366I505"/>
<dbReference type="Gene3D" id="2.40.160.10">
    <property type="entry name" value="Porin"/>
    <property type="match status" value="1"/>
</dbReference>
<keyword evidence="2" id="KW-0813">Transport</keyword>
<comment type="caution">
    <text evidence="4">The sequence shown here is derived from an EMBL/GenBank/DDBJ whole genome shotgun (WGS) entry which is preliminary data.</text>
</comment>
<keyword evidence="5" id="KW-1185">Reference proteome</keyword>
<protein>
    <submittedName>
        <fullName evidence="4">Outer membrane OprD family porin</fullName>
    </submittedName>
</protein>
<evidence type="ECO:0000313" key="4">
    <source>
        <dbReference type="EMBL" id="RBP62160.1"/>
    </source>
</evidence>
<evidence type="ECO:0000313" key="5">
    <source>
        <dbReference type="Proteomes" id="UP000253046"/>
    </source>
</evidence>
<evidence type="ECO:0000256" key="1">
    <source>
        <dbReference type="ARBA" id="ARBA00009075"/>
    </source>
</evidence>
<proteinExistence type="inferred from homology"/>
<accession>A0A366I505</accession>
<comment type="similarity">
    <text evidence="1">Belongs to the outer membrane porin (Opr) (TC 1.B.25) family.</text>
</comment>
<dbReference type="Pfam" id="PF03573">
    <property type="entry name" value="OprD"/>
    <property type="match status" value="1"/>
</dbReference>
<dbReference type="Proteomes" id="UP000253046">
    <property type="component" value="Unassembled WGS sequence"/>
</dbReference>
<reference evidence="4 5" key="1">
    <citation type="submission" date="2018-06" db="EMBL/GenBank/DDBJ databases">
        <title>Genomic Encyclopedia of Type Strains, Phase IV (KMG-IV): sequencing the most valuable type-strain genomes for metagenomic binning, comparative biology and taxonomic classification.</title>
        <authorList>
            <person name="Goeker M."/>
        </authorList>
    </citation>
    <scope>NUCLEOTIDE SEQUENCE [LARGE SCALE GENOMIC DNA]</scope>
    <source>
        <strain evidence="4 5">DSM 30166</strain>
    </source>
</reference>
<dbReference type="InterPro" id="IPR005318">
    <property type="entry name" value="OM_porin_bac"/>
</dbReference>
<dbReference type="EMBL" id="QNRY01000018">
    <property type="protein sequence ID" value="RBP62160.1"/>
    <property type="molecule type" value="Genomic_DNA"/>
</dbReference>
<gene>
    <name evidence="4" type="ORF">DES54_11831</name>
</gene>
<keyword evidence="3" id="KW-0732">Signal</keyword>
<name>A0A366I505_9GAMM</name>